<dbReference type="RefSeq" id="WP_087999650.1">
    <property type="nucleotide sequence ID" value="NZ_BMHB01000001.1"/>
</dbReference>
<dbReference type="EMBL" id="BMHB01000001">
    <property type="protein sequence ID" value="GGI15683.1"/>
    <property type="molecule type" value="Genomic_DNA"/>
</dbReference>
<evidence type="ECO:0000256" key="2">
    <source>
        <dbReference type="ARBA" id="ARBA00006573"/>
    </source>
</evidence>
<dbReference type="GO" id="GO:0030436">
    <property type="term" value="P:asexual sporulation"/>
    <property type="evidence" value="ECO:0007669"/>
    <property type="project" value="UniProtKB-UniRule"/>
</dbReference>
<evidence type="ECO:0000256" key="5">
    <source>
        <dbReference type="SAM" id="MobiDB-lite"/>
    </source>
</evidence>
<dbReference type="AlphaFoldDB" id="A0A8J3AL64"/>
<dbReference type="OrthoDB" id="1683648at2"/>
<protein>
    <recommendedName>
        <fullName evidence="4">Small, acid-soluble spore protein H</fullName>
        <shortName evidence="4">SASP H</shortName>
    </recommendedName>
</protein>
<feature type="compositionally biased region" description="Basic and acidic residues" evidence="5">
    <location>
        <begin position="41"/>
        <end position="59"/>
    </location>
</feature>
<evidence type="ECO:0000313" key="6">
    <source>
        <dbReference type="EMBL" id="GGI15683.1"/>
    </source>
</evidence>
<evidence type="ECO:0000256" key="4">
    <source>
        <dbReference type="HAMAP-Rule" id="MF_00667"/>
    </source>
</evidence>
<evidence type="ECO:0000313" key="7">
    <source>
        <dbReference type="Proteomes" id="UP000626244"/>
    </source>
</evidence>
<evidence type="ECO:0000256" key="1">
    <source>
        <dbReference type="ARBA" id="ARBA00004288"/>
    </source>
</evidence>
<dbReference type="Pfam" id="PF08141">
    <property type="entry name" value="SspH"/>
    <property type="match status" value="1"/>
</dbReference>
<comment type="caution">
    <text evidence="6">The sequence shown here is derived from an EMBL/GenBank/DDBJ whole genome shotgun (WGS) entry which is preliminary data.</text>
</comment>
<name>A0A8J3AL64_9BACI</name>
<keyword evidence="3 4" id="KW-0749">Sporulation</keyword>
<dbReference type="InterPro" id="IPR012610">
    <property type="entry name" value="SASP_SspH"/>
</dbReference>
<organism evidence="6 7">
    <name type="scientific">Gottfriedia solisilvae</name>
    <dbReference type="NCBI Taxonomy" id="1516104"/>
    <lineage>
        <taxon>Bacteria</taxon>
        <taxon>Bacillati</taxon>
        <taxon>Bacillota</taxon>
        <taxon>Bacilli</taxon>
        <taxon>Bacillales</taxon>
        <taxon>Bacillaceae</taxon>
        <taxon>Gottfriedia</taxon>
    </lineage>
</organism>
<comment type="induction">
    <text evidence="4">Expressed only in the forespore compartment of sporulating cells.</text>
</comment>
<accession>A0A8J3AL64</accession>
<dbReference type="Proteomes" id="UP000626244">
    <property type="component" value="Unassembled WGS sequence"/>
</dbReference>
<sequence>MDTERALEIIASPNMINVTCDGVPIYIQHVNKNESTARVYPLDEPHNDKEVSLSNLTEH</sequence>
<keyword evidence="7" id="KW-1185">Reference proteome</keyword>
<dbReference type="GO" id="GO:0030435">
    <property type="term" value="P:sporulation resulting in formation of a cellular spore"/>
    <property type="evidence" value="ECO:0007669"/>
    <property type="project" value="UniProtKB-KW"/>
</dbReference>
<feature type="region of interest" description="Disordered" evidence="5">
    <location>
        <begin position="40"/>
        <end position="59"/>
    </location>
</feature>
<comment type="subcellular location">
    <subcellularLocation>
        <location evidence="1 4">Spore core</location>
    </subcellularLocation>
</comment>
<dbReference type="GO" id="GO:0042601">
    <property type="term" value="C:endospore-forming forespore"/>
    <property type="evidence" value="ECO:0007669"/>
    <property type="project" value="InterPro"/>
</dbReference>
<gene>
    <name evidence="4 6" type="primary">sspH</name>
    <name evidence="6" type="ORF">GCM10007380_29250</name>
</gene>
<dbReference type="HAMAP" id="MF_00667">
    <property type="entry name" value="SspH"/>
    <property type="match status" value="1"/>
</dbReference>
<comment type="similarity">
    <text evidence="2 4">Belongs to the SspH family.</text>
</comment>
<reference evidence="7" key="1">
    <citation type="journal article" date="2019" name="Int. J. Syst. Evol. Microbiol.">
        <title>The Global Catalogue of Microorganisms (GCM) 10K type strain sequencing project: providing services to taxonomists for standard genome sequencing and annotation.</title>
        <authorList>
            <consortium name="The Broad Institute Genomics Platform"/>
            <consortium name="The Broad Institute Genome Sequencing Center for Infectious Disease"/>
            <person name="Wu L."/>
            <person name="Ma J."/>
        </authorList>
    </citation>
    <scope>NUCLEOTIDE SEQUENCE [LARGE SCALE GENOMIC DNA]</scope>
    <source>
        <strain evidence="7">CGMCC 1.14993</strain>
    </source>
</reference>
<proteinExistence type="evidence at transcript level"/>
<evidence type="ECO:0000256" key="3">
    <source>
        <dbReference type="ARBA" id="ARBA00022969"/>
    </source>
</evidence>
<dbReference type="NCBIfam" id="TIGR02861">
    <property type="entry name" value="SASP_H"/>
    <property type="match status" value="1"/>
</dbReference>